<dbReference type="Pfam" id="PF03009">
    <property type="entry name" value="GDPD"/>
    <property type="match status" value="1"/>
</dbReference>
<evidence type="ECO:0000259" key="1">
    <source>
        <dbReference type="PROSITE" id="PS51704"/>
    </source>
</evidence>
<accession>A0ABW5QMI1</accession>
<keyword evidence="3" id="KW-1185">Reference proteome</keyword>
<gene>
    <name evidence="2" type="ORF">ACFSX5_13895</name>
</gene>
<evidence type="ECO:0000313" key="2">
    <source>
        <dbReference type="EMBL" id="MFD2648878.1"/>
    </source>
</evidence>
<dbReference type="Gene3D" id="3.20.20.190">
    <property type="entry name" value="Phosphatidylinositol (PI) phosphodiesterase"/>
    <property type="match status" value="1"/>
</dbReference>
<name>A0ABW5QMI1_9HYPH</name>
<reference evidence="3" key="1">
    <citation type="journal article" date="2019" name="Int. J. Syst. Evol. Microbiol.">
        <title>The Global Catalogue of Microorganisms (GCM) 10K type strain sequencing project: providing services to taxonomists for standard genome sequencing and annotation.</title>
        <authorList>
            <consortium name="The Broad Institute Genomics Platform"/>
            <consortium name="The Broad Institute Genome Sequencing Center for Infectious Disease"/>
            <person name="Wu L."/>
            <person name="Ma J."/>
        </authorList>
    </citation>
    <scope>NUCLEOTIDE SEQUENCE [LARGE SCALE GENOMIC DNA]</scope>
    <source>
        <strain evidence="3">CCM 7427</strain>
    </source>
</reference>
<protein>
    <submittedName>
        <fullName evidence="2">Glycerophosphoryl diester phosphodiesterase</fullName>
    </submittedName>
</protein>
<organism evidence="2 3">
    <name type="scientific">Devosia albogilva</name>
    <dbReference type="NCBI Taxonomy" id="429726"/>
    <lineage>
        <taxon>Bacteria</taxon>
        <taxon>Pseudomonadati</taxon>
        <taxon>Pseudomonadota</taxon>
        <taxon>Alphaproteobacteria</taxon>
        <taxon>Hyphomicrobiales</taxon>
        <taxon>Devosiaceae</taxon>
        <taxon>Devosia</taxon>
    </lineage>
</organism>
<dbReference type="PROSITE" id="PS50007">
    <property type="entry name" value="PIPLC_X_DOMAIN"/>
    <property type="match status" value="1"/>
</dbReference>
<dbReference type="PANTHER" id="PTHR46211">
    <property type="entry name" value="GLYCEROPHOSPHORYL DIESTER PHOSPHODIESTERASE"/>
    <property type="match status" value="1"/>
</dbReference>
<dbReference type="EMBL" id="JBHUNP010000001">
    <property type="protein sequence ID" value="MFD2648878.1"/>
    <property type="molecule type" value="Genomic_DNA"/>
</dbReference>
<dbReference type="Proteomes" id="UP001597521">
    <property type="component" value="Unassembled WGS sequence"/>
</dbReference>
<dbReference type="PANTHER" id="PTHR46211:SF14">
    <property type="entry name" value="GLYCEROPHOSPHODIESTER PHOSPHODIESTERASE"/>
    <property type="match status" value="1"/>
</dbReference>
<dbReference type="PROSITE" id="PS51704">
    <property type="entry name" value="GP_PDE"/>
    <property type="match status" value="1"/>
</dbReference>
<comment type="caution">
    <text evidence="2">The sequence shown here is derived from an EMBL/GenBank/DDBJ whole genome shotgun (WGS) entry which is preliminary data.</text>
</comment>
<feature type="domain" description="GP-PDE" evidence="1">
    <location>
        <begin position="10"/>
        <end position="246"/>
    </location>
</feature>
<dbReference type="RefSeq" id="WP_386834216.1">
    <property type="nucleotide sequence ID" value="NZ_JBHUNP010000001.1"/>
</dbReference>
<dbReference type="SUPFAM" id="SSF51695">
    <property type="entry name" value="PLC-like phosphodiesterases"/>
    <property type="match status" value="1"/>
</dbReference>
<dbReference type="InterPro" id="IPR017946">
    <property type="entry name" value="PLC-like_Pdiesterase_TIM-brl"/>
</dbReference>
<dbReference type="InterPro" id="IPR030395">
    <property type="entry name" value="GP_PDE_dom"/>
</dbReference>
<evidence type="ECO:0000313" key="3">
    <source>
        <dbReference type="Proteomes" id="UP001597521"/>
    </source>
</evidence>
<proteinExistence type="predicted"/>
<dbReference type="CDD" id="cd08562">
    <property type="entry name" value="GDPD_EcUgpQ_like"/>
    <property type="match status" value="1"/>
</dbReference>
<sequence length="246" mass="26442">MAAPVSITPDTIQAHRGASAVAPENTVAAFRAARDQGARWVELDVALLGDGTPVVIHDVTLDRTTNRTGSLAALSKADLAGIDAGTWFGAGFAGEPLPTLPEAITALGELGLNLNVEIKQHEHHRSLEQLTETVHACLGERAPHTQVMISSFDPECLKAMHRLDSSYELAMLWGELPPDWLDQVAAIPATAIHLHYRALCFGVLDRAGERGIAVRTWTCNDPSQMAPFWKEGLAGVITDNPSLFLS</sequence>